<dbReference type="InterPro" id="IPR002376">
    <property type="entry name" value="Formyl_transf_N"/>
</dbReference>
<reference evidence="8 9" key="1">
    <citation type="journal article" date="2016" name="Nat. Commun.">
        <title>Thousands of microbial genomes shed light on interconnected biogeochemical processes in an aquifer system.</title>
        <authorList>
            <person name="Anantharaman K."/>
            <person name="Brown C.T."/>
            <person name="Hug L.A."/>
            <person name="Sharon I."/>
            <person name="Castelle C.J."/>
            <person name="Probst A.J."/>
            <person name="Thomas B.C."/>
            <person name="Singh A."/>
            <person name="Wilkins M.J."/>
            <person name="Karaoz U."/>
            <person name="Brodie E.L."/>
            <person name="Williams K.H."/>
            <person name="Hubbard S.S."/>
            <person name="Banfield J.F."/>
        </authorList>
    </citation>
    <scope>NUCLEOTIDE SEQUENCE [LARGE SCALE GENOMIC DNA]</scope>
</reference>
<organism evidence="8 9">
    <name type="scientific">Candidatus Woykebacteria bacterium RIFCSPLOWO2_01_FULL_41_12</name>
    <dbReference type="NCBI Taxonomy" id="1802604"/>
    <lineage>
        <taxon>Bacteria</taxon>
        <taxon>Candidatus Woykeibacteriota</taxon>
    </lineage>
</organism>
<evidence type="ECO:0000256" key="1">
    <source>
        <dbReference type="ARBA" id="ARBA00010699"/>
    </source>
</evidence>
<evidence type="ECO:0000256" key="4">
    <source>
        <dbReference type="ARBA" id="ARBA00022917"/>
    </source>
</evidence>
<dbReference type="EMBL" id="MHDA01000018">
    <property type="protein sequence ID" value="OGY32402.1"/>
    <property type="molecule type" value="Genomic_DNA"/>
</dbReference>
<evidence type="ECO:0000313" key="9">
    <source>
        <dbReference type="Proteomes" id="UP000179279"/>
    </source>
</evidence>
<dbReference type="CDD" id="cd08646">
    <property type="entry name" value="FMT_core_Met-tRNA-FMT_N"/>
    <property type="match status" value="1"/>
</dbReference>
<dbReference type="InterPro" id="IPR036477">
    <property type="entry name" value="Formyl_transf_N_sf"/>
</dbReference>
<evidence type="ECO:0000313" key="8">
    <source>
        <dbReference type="EMBL" id="OGY32402.1"/>
    </source>
</evidence>
<dbReference type="InterPro" id="IPR011034">
    <property type="entry name" value="Formyl_transferase-like_C_sf"/>
</dbReference>
<keyword evidence="3 5" id="KW-0808">Transferase</keyword>
<evidence type="ECO:0000259" key="7">
    <source>
        <dbReference type="Pfam" id="PF02911"/>
    </source>
</evidence>
<keyword evidence="4 5" id="KW-0648">Protein biosynthesis</keyword>
<dbReference type="AlphaFoldDB" id="A0A1G1WXB7"/>
<dbReference type="InterPro" id="IPR005794">
    <property type="entry name" value="Fmt"/>
</dbReference>
<evidence type="ECO:0000259" key="6">
    <source>
        <dbReference type="Pfam" id="PF00551"/>
    </source>
</evidence>
<evidence type="ECO:0000256" key="5">
    <source>
        <dbReference type="HAMAP-Rule" id="MF_00182"/>
    </source>
</evidence>
<dbReference type="CDD" id="cd08704">
    <property type="entry name" value="Met_tRNA_FMT_C"/>
    <property type="match status" value="1"/>
</dbReference>
<dbReference type="Pfam" id="PF02911">
    <property type="entry name" value="Formyl_trans_C"/>
    <property type="match status" value="1"/>
</dbReference>
<comment type="function">
    <text evidence="5">Attaches a formyl group to the free amino group of methionyl-tRNA(fMet). The formyl group appears to play a dual role in the initiator identity of N-formylmethionyl-tRNA by promoting its recognition by IF2 and preventing the misappropriation of this tRNA by the elongation apparatus.</text>
</comment>
<dbReference type="Gene3D" id="3.40.50.12230">
    <property type="match status" value="1"/>
</dbReference>
<dbReference type="PANTHER" id="PTHR11138">
    <property type="entry name" value="METHIONYL-TRNA FORMYLTRANSFERASE"/>
    <property type="match status" value="1"/>
</dbReference>
<sequence length="281" mass="31882">MRIVFFGTPEISLPTLYSLIGKQFVGEYEISYVVTSPDKPTGRGKNLSPTPVRRLAEKFSIPVLTPEKIKDNTKFLNQLKKASPDFLVLISYGKILPKEILDIPKKAPLNIHFSLLPKYRGPAPIQAAILNGDKRTGVTIFKMNESIDEGEIFVKARVKIKPDDTTRSLSNDLSLLGADLVNYTVHTLTTNKLKPKKQIHKNATYSKLISKEDGFINLKRPAAAVNLDRMIRAYYPWPGVWTKYHDKILKLLPEKKVQLEGKQPVNLEDFKKGHKDFSLNW</sequence>
<dbReference type="SUPFAM" id="SSF53328">
    <property type="entry name" value="Formyltransferase"/>
    <property type="match status" value="1"/>
</dbReference>
<feature type="domain" description="Formyl transferase C-terminal" evidence="7">
    <location>
        <begin position="209"/>
        <end position="252"/>
    </location>
</feature>
<dbReference type="EC" id="2.1.2.9" evidence="2 5"/>
<feature type="binding site" evidence="5">
    <location>
        <begin position="114"/>
        <end position="117"/>
    </location>
    <ligand>
        <name>(6S)-5,6,7,8-tetrahydrofolate</name>
        <dbReference type="ChEBI" id="CHEBI:57453"/>
    </ligand>
</feature>
<dbReference type="GO" id="GO:0004479">
    <property type="term" value="F:methionyl-tRNA formyltransferase activity"/>
    <property type="evidence" value="ECO:0007669"/>
    <property type="project" value="UniProtKB-UniRule"/>
</dbReference>
<dbReference type="InterPro" id="IPR005793">
    <property type="entry name" value="Formyl_trans_C"/>
</dbReference>
<dbReference type="HAMAP" id="MF_00182">
    <property type="entry name" value="Formyl_trans"/>
    <property type="match status" value="1"/>
</dbReference>
<dbReference type="Proteomes" id="UP000179279">
    <property type="component" value="Unassembled WGS sequence"/>
</dbReference>
<evidence type="ECO:0000256" key="3">
    <source>
        <dbReference type="ARBA" id="ARBA00022679"/>
    </source>
</evidence>
<dbReference type="SUPFAM" id="SSF50486">
    <property type="entry name" value="FMT C-terminal domain-like"/>
    <property type="match status" value="1"/>
</dbReference>
<protein>
    <recommendedName>
        <fullName evidence="2 5">Methionyl-tRNA formyltransferase</fullName>
        <ecNumber evidence="2 5">2.1.2.9</ecNumber>
    </recommendedName>
</protein>
<evidence type="ECO:0000256" key="2">
    <source>
        <dbReference type="ARBA" id="ARBA00012261"/>
    </source>
</evidence>
<gene>
    <name evidence="5" type="primary">fmt</name>
    <name evidence="8" type="ORF">A3A57_00555</name>
</gene>
<dbReference type="Pfam" id="PF00551">
    <property type="entry name" value="Formyl_trans_N"/>
    <property type="match status" value="1"/>
</dbReference>
<dbReference type="InterPro" id="IPR044135">
    <property type="entry name" value="Met-tRNA-FMT_C"/>
</dbReference>
<dbReference type="PANTHER" id="PTHR11138:SF5">
    <property type="entry name" value="METHIONYL-TRNA FORMYLTRANSFERASE, MITOCHONDRIAL"/>
    <property type="match status" value="1"/>
</dbReference>
<comment type="similarity">
    <text evidence="1 5">Belongs to the Fmt family.</text>
</comment>
<comment type="catalytic activity">
    <reaction evidence="5">
        <text>L-methionyl-tRNA(fMet) + (6R)-10-formyltetrahydrofolate = N-formyl-L-methionyl-tRNA(fMet) + (6S)-5,6,7,8-tetrahydrofolate + H(+)</text>
        <dbReference type="Rhea" id="RHEA:24380"/>
        <dbReference type="Rhea" id="RHEA-COMP:9952"/>
        <dbReference type="Rhea" id="RHEA-COMP:9953"/>
        <dbReference type="ChEBI" id="CHEBI:15378"/>
        <dbReference type="ChEBI" id="CHEBI:57453"/>
        <dbReference type="ChEBI" id="CHEBI:78530"/>
        <dbReference type="ChEBI" id="CHEBI:78844"/>
        <dbReference type="ChEBI" id="CHEBI:195366"/>
        <dbReference type="EC" id="2.1.2.9"/>
    </reaction>
</comment>
<comment type="caution">
    <text evidence="8">The sequence shown here is derived from an EMBL/GenBank/DDBJ whole genome shotgun (WGS) entry which is preliminary data.</text>
</comment>
<proteinExistence type="inferred from homology"/>
<accession>A0A1G1WXB7</accession>
<dbReference type="GO" id="GO:0005829">
    <property type="term" value="C:cytosol"/>
    <property type="evidence" value="ECO:0007669"/>
    <property type="project" value="TreeGrafter"/>
</dbReference>
<name>A0A1G1WXB7_9BACT</name>
<dbReference type="NCBIfam" id="TIGR00460">
    <property type="entry name" value="fmt"/>
    <property type="match status" value="1"/>
</dbReference>
<dbReference type="InterPro" id="IPR041711">
    <property type="entry name" value="Met-tRNA-FMT_N"/>
</dbReference>
<feature type="domain" description="Formyl transferase N-terminal" evidence="6">
    <location>
        <begin position="1"/>
        <end position="173"/>
    </location>
</feature>